<dbReference type="EMBL" id="JACOOJ010000032">
    <property type="protein sequence ID" value="MBC5634166.1"/>
    <property type="molecule type" value="Genomic_DNA"/>
</dbReference>
<comment type="caution">
    <text evidence="2">The sequence shown here is derived from an EMBL/GenBank/DDBJ whole genome shotgun (WGS) entry which is preliminary data.</text>
</comment>
<organism evidence="2 3">
    <name type="scientific">Parabacteroides hominis</name>
    <dbReference type="NCBI Taxonomy" id="2763057"/>
    <lineage>
        <taxon>Bacteria</taxon>
        <taxon>Pseudomonadati</taxon>
        <taxon>Bacteroidota</taxon>
        <taxon>Bacteroidia</taxon>
        <taxon>Bacteroidales</taxon>
        <taxon>Tannerellaceae</taxon>
        <taxon>Parabacteroides</taxon>
    </lineage>
</organism>
<sequence>MERGKSCPISQKGQKQQKRHAHYQLLTKPEQVDKNEVAKVIKPCVDEGFEAVLK</sequence>
<dbReference type="Proteomes" id="UP000651475">
    <property type="component" value="Unassembled WGS sequence"/>
</dbReference>
<evidence type="ECO:0000256" key="1">
    <source>
        <dbReference type="SAM" id="MobiDB-lite"/>
    </source>
</evidence>
<evidence type="ECO:0000313" key="2">
    <source>
        <dbReference type="EMBL" id="MBC5634166.1"/>
    </source>
</evidence>
<proteinExistence type="predicted"/>
<protein>
    <submittedName>
        <fullName evidence="2">Uncharacterized protein</fullName>
    </submittedName>
</protein>
<feature type="region of interest" description="Disordered" evidence="1">
    <location>
        <begin position="1"/>
        <end position="20"/>
    </location>
</feature>
<reference evidence="2 3" key="1">
    <citation type="submission" date="2020-08" db="EMBL/GenBank/DDBJ databases">
        <title>Genome public.</title>
        <authorList>
            <person name="Liu C."/>
            <person name="Sun Q."/>
        </authorList>
    </citation>
    <scope>NUCLEOTIDE SEQUENCE [LARGE SCALE GENOMIC DNA]</scope>
    <source>
        <strain evidence="2 3">NSJ-79</strain>
    </source>
</reference>
<dbReference type="RefSeq" id="WP_186930819.1">
    <property type="nucleotide sequence ID" value="NZ_JACOOJ010000032.1"/>
</dbReference>
<keyword evidence="3" id="KW-1185">Reference proteome</keyword>
<accession>A0ABR7DRU4</accession>
<name>A0ABR7DRU4_9BACT</name>
<gene>
    <name evidence="2" type="ORF">H8S65_15570</name>
</gene>
<evidence type="ECO:0000313" key="3">
    <source>
        <dbReference type="Proteomes" id="UP000651475"/>
    </source>
</evidence>